<evidence type="ECO:0000256" key="1">
    <source>
        <dbReference type="SAM" id="Phobius"/>
    </source>
</evidence>
<keyword evidence="1" id="KW-1133">Transmembrane helix</keyword>
<feature type="transmembrane region" description="Helical" evidence="1">
    <location>
        <begin position="102"/>
        <end position="123"/>
    </location>
</feature>
<keyword evidence="1" id="KW-0812">Transmembrane</keyword>
<comment type="caution">
    <text evidence="2">The sequence shown here is derived from an EMBL/GenBank/DDBJ whole genome shotgun (WGS) entry which is preliminary data.</text>
</comment>
<keyword evidence="3" id="KW-1185">Reference proteome</keyword>
<gene>
    <name evidence="2" type="ORF">GCM10022414_36140</name>
</gene>
<feature type="transmembrane region" description="Helical" evidence="1">
    <location>
        <begin position="21"/>
        <end position="42"/>
    </location>
</feature>
<dbReference type="Proteomes" id="UP001500392">
    <property type="component" value="Unassembled WGS sequence"/>
</dbReference>
<sequence>MAYSSKRRRARVALQRDESSLTVSARGVLAVAAAILVLFAFYGGGYSRFIPVLDHANLAFHEAGHVVFGFLGSTLGLYGGTLGQLVFPVVVFVSFYRQRQAVPAAFALLWFCQNLLNIARYAADARAQQLPLVGGGDHDWFNIFYRWDALQADKSFAATLATLAWLGMILSFVWLARLWMKLQR</sequence>
<keyword evidence="1" id="KW-0472">Membrane</keyword>
<accession>A0ABP7X948</accession>
<feature type="transmembrane region" description="Helical" evidence="1">
    <location>
        <begin position="75"/>
        <end position="95"/>
    </location>
</feature>
<evidence type="ECO:0008006" key="4">
    <source>
        <dbReference type="Google" id="ProtNLM"/>
    </source>
</evidence>
<organism evidence="2 3">
    <name type="scientific">Zhongshania borealis</name>
    <dbReference type="NCBI Taxonomy" id="889488"/>
    <lineage>
        <taxon>Bacteria</taxon>
        <taxon>Pseudomonadati</taxon>
        <taxon>Pseudomonadota</taxon>
        <taxon>Gammaproteobacteria</taxon>
        <taxon>Cellvibrionales</taxon>
        <taxon>Spongiibacteraceae</taxon>
        <taxon>Zhongshania</taxon>
    </lineage>
</organism>
<evidence type="ECO:0000313" key="3">
    <source>
        <dbReference type="Proteomes" id="UP001500392"/>
    </source>
</evidence>
<protein>
    <recommendedName>
        <fullName evidence="4">Zinc ribbon domain-containing protein</fullName>
    </recommendedName>
</protein>
<reference evidence="3" key="1">
    <citation type="journal article" date="2019" name="Int. J. Syst. Evol. Microbiol.">
        <title>The Global Catalogue of Microorganisms (GCM) 10K type strain sequencing project: providing services to taxonomists for standard genome sequencing and annotation.</title>
        <authorList>
            <consortium name="The Broad Institute Genomics Platform"/>
            <consortium name="The Broad Institute Genome Sequencing Center for Infectious Disease"/>
            <person name="Wu L."/>
            <person name="Ma J."/>
        </authorList>
    </citation>
    <scope>NUCLEOTIDE SEQUENCE [LARGE SCALE GENOMIC DNA]</scope>
    <source>
        <strain evidence="3">JCM 17304</strain>
    </source>
</reference>
<dbReference type="EMBL" id="BAABDM010000012">
    <property type="protein sequence ID" value="GAA4106014.1"/>
    <property type="molecule type" value="Genomic_DNA"/>
</dbReference>
<proteinExistence type="predicted"/>
<dbReference type="RefSeq" id="WP_344938763.1">
    <property type="nucleotide sequence ID" value="NZ_BAABDM010000012.1"/>
</dbReference>
<name>A0ABP7X948_9GAMM</name>
<evidence type="ECO:0000313" key="2">
    <source>
        <dbReference type="EMBL" id="GAA4106014.1"/>
    </source>
</evidence>
<feature type="transmembrane region" description="Helical" evidence="1">
    <location>
        <begin position="156"/>
        <end position="176"/>
    </location>
</feature>